<reference evidence="11" key="1">
    <citation type="journal article" date="2019" name="Int. J. Syst. Evol. Microbiol.">
        <title>The Global Catalogue of Microorganisms (GCM) 10K type strain sequencing project: providing services to taxonomists for standard genome sequencing and annotation.</title>
        <authorList>
            <consortium name="The Broad Institute Genomics Platform"/>
            <consortium name="The Broad Institute Genome Sequencing Center for Infectious Disease"/>
            <person name="Wu L."/>
            <person name="Ma J."/>
        </authorList>
    </citation>
    <scope>NUCLEOTIDE SEQUENCE [LARGE SCALE GENOMIC DNA]</scope>
    <source>
        <strain evidence="11">IBRC 10765</strain>
    </source>
</reference>
<evidence type="ECO:0000313" key="10">
    <source>
        <dbReference type="EMBL" id="MFC3853002.1"/>
    </source>
</evidence>
<comment type="subcellular location">
    <subcellularLocation>
        <location evidence="1">Cell inner membrane</location>
        <topology evidence="1">Single-pass membrane protein</topology>
    </subcellularLocation>
</comment>
<dbReference type="InterPro" id="IPR045584">
    <property type="entry name" value="Pilin-like"/>
</dbReference>
<dbReference type="Pfam" id="PF11612">
    <property type="entry name" value="T2SSJ"/>
    <property type="match status" value="1"/>
</dbReference>
<comment type="similarity">
    <text evidence="2">Belongs to the GSP J family.</text>
</comment>
<proteinExistence type="inferred from homology"/>
<dbReference type="NCBIfam" id="TIGR02532">
    <property type="entry name" value="IV_pilin_GFxxxE"/>
    <property type="match status" value="1"/>
</dbReference>
<dbReference type="Proteomes" id="UP001595617">
    <property type="component" value="Unassembled WGS sequence"/>
</dbReference>
<evidence type="ECO:0000256" key="2">
    <source>
        <dbReference type="ARBA" id="ARBA00011084"/>
    </source>
</evidence>
<dbReference type="InterPro" id="IPR010055">
    <property type="entry name" value="T2SS_protein-GspJ"/>
</dbReference>
<dbReference type="SUPFAM" id="SSF54523">
    <property type="entry name" value="Pili subunits"/>
    <property type="match status" value="1"/>
</dbReference>
<evidence type="ECO:0000256" key="5">
    <source>
        <dbReference type="ARBA" id="ARBA00022481"/>
    </source>
</evidence>
<gene>
    <name evidence="10" type="ORF">ACFOOG_09195</name>
</gene>
<keyword evidence="5" id="KW-0488">Methylation</keyword>
<dbReference type="Gene3D" id="3.10.610.10">
    <property type="entry name" value="GSPII I/J protein-like"/>
    <property type="match status" value="1"/>
</dbReference>
<keyword evidence="4" id="KW-1003">Cell membrane</keyword>
<dbReference type="InterPro" id="IPR051621">
    <property type="entry name" value="T2SS_protein_J"/>
</dbReference>
<keyword evidence="11" id="KW-1185">Reference proteome</keyword>
<keyword evidence="6" id="KW-0997">Cell inner membrane</keyword>
<evidence type="ECO:0000256" key="9">
    <source>
        <dbReference type="ARBA" id="ARBA00023136"/>
    </source>
</evidence>
<keyword evidence="7" id="KW-0812">Transmembrane</keyword>
<dbReference type="PROSITE" id="PS00409">
    <property type="entry name" value="PROKAR_NTER_METHYL"/>
    <property type="match status" value="1"/>
</dbReference>
<dbReference type="InterPro" id="IPR012902">
    <property type="entry name" value="N_methyl_site"/>
</dbReference>
<dbReference type="EMBL" id="JBHRYR010000003">
    <property type="protein sequence ID" value="MFC3853002.1"/>
    <property type="molecule type" value="Genomic_DNA"/>
</dbReference>
<evidence type="ECO:0000256" key="4">
    <source>
        <dbReference type="ARBA" id="ARBA00022475"/>
    </source>
</evidence>
<evidence type="ECO:0000313" key="11">
    <source>
        <dbReference type="Proteomes" id="UP001595617"/>
    </source>
</evidence>
<dbReference type="RefSeq" id="WP_380695741.1">
    <property type="nucleotide sequence ID" value="NZ_JBHRYR010000003.1"/>
</dbReference>
<dbReference type="Pfam" id="PF07963">
    <property type="entry name" value="N_methyl"/>
    <property type="match status" value="1"/>
</dbReference>
<evidence type="ECO:0000256" key="7">
    <source>
        <dbReference type="ARBA" id="ARBA00022692"/>
    </source>
</evidence>
<evidence type="ECO:0000256" key="6">
    <source>
        <dbReference type="ARBA" id="ARBA00022519"/>
    </source>
</evidence>
<evidence type="ECO:0000256" key="8">
    <source>
        <dbReference type="ARBA" id="ARBA00022989"/>
    </source>
</evidence>
<organism evidence="10 11">
    <name type="scientific">Saccharospirillum mangrovi</name>
    <dbReference type="NCBI Taxonomy" id="2161747"/>
    <lineage>
        <taxon>Bacteria</taxon>
        <taxon>Pseudomonadati</taxon>
        <taxon>Pseudomonadota</taxon>
        <taxon>Gammaproteobacteria</taxon>
        <taxon>Oceanospirillales</taxon>
        <taxon>Saccharospirillaceae</taxon>
        <taxon>Saccharospirillum</taxon>
    </lineage>
</organism>
<accession>A0ABV7ZWW4</accession>
<keyword evidence="8" id="KW-1133">Transmembrane helix</keyword>
<comment type="caution">
    <text evidence="10">The sequence shown here is derived from an EMBL/GenBank/DDBJ whole genome shotgun (WGS) entry which is preliminary data.</text>
</comment>
<name>A0ABV7ZWW4_9GAMM</name>
<keyword evidence="9" id="KW-0472">Membrane</keyword>
<sequence>MMARGFTLLELLIAITLSAILALGTVNLVQQMSISQERVHGSADTLDRLTLAKHRITDDVQQFVPLRPTADEFGNPQPAVSLSTSGELTFTRHGWAQGIINPAHRSNLQRVHYALIDIQDDACRMGLNAAQWEQRTTLTGQCLVRRYRQHLEAERDNPWLSQVVLAPIKNLRWRVQTHADDGAEWQEEWPPFRANEAVALQALELVFDHENVGTVRFFWALPQSVPVPEASE</sequence>
<dbReference type="PANTHER" id="PTHR39583">
    <property type="entry name" value="TYPE II SECRETION SYSTEM PROTEIN J-RELATED"/>
    <property type="match status" value="1"/>
</dbReference>
<evidence type="ECO:0000256" key="3">
    <source>
        <dbReference type="ARBA" id="ARBA00021539"/>
    </source>
</evidence>
<protein>
    <recommendedName>
        <fullName evidence="3">Type II secretion system protein J</fullName>
    </recommendedName>
</protein>
<evidence type="ECO:0000256" key="1">
    <source>
        <dbReference type="ARBA" id="ARBA00004377"/>
    </source>
</evidence>
<dbReference type="PANTHER" id="PTHR39583:SF2">
    <property type="entry name" value="TYPE II SECRETION SYSTEM PROTEIN J"/>
    <property type="match status" value="1"/>
</dbReference>